<sequence>MFEAVILLCLEAAPDSCRQVMVPGYEAAQLATCQSHLATAEALRFNGPADCADQGPVAEFHEIADGVFAHRGIISDADRANKGDVANIAFVLGDTAIAVIDSGGSRLVGEKVYRAIRAKSGLPITHAILTHMHPDHMLGATVFEDAGAQVVGHTNLGRALADRQESYLSSFGGLIGPDFIGTQVPATDIEVAQTLSVDLGGRTLELTAWRQAHTSTDLTVRDSKTGVLFSGDLVFAEHAPALDGSLVGWQSVLDELVSQPASGVVPGHGGPYLPWPQAAAMLQHYLDVLAQETRAAIAAGESLGNAVEHIAEGEAENWQLFDLFNPRNATVAYTELEWE</sequence>
<dbReference type="InterPro" id="IPR030829">
    <property type="entry name" value="SoxH-rel_PQQ_2"/>
</dbReference>
<proteinExistence type="inferred from homology"/>
<dbReference type="Gene3D" id="3.60.15.10">
    <property type="entry name" value="Ribonuclease Z/Hydroxyacylglutathione hydrolase-like"/>
    <property type="match status" value="1"/>
</dbReference>
<dbReference type="InterPro" id="IPR036866">
    <property type="entry name" value="RibonucZ/Hydroxyglut_hydro"/>
</dbReference>
<dbReference type="InterPro" id="IPR001279">
    <property type="entry name" value="Metallo-B-lactamas"/>
</dbReference>
<evidence type="ECO:0000313" key="4">
    <source>
        <dbReference type="Proteomes" id="UP000202922"/>
    </source>
</evidence>
<dbReference type="EC" id="3.1.2.6" evidence="3"/>
<evidence type="ECO:0000259" key="2">
    <source>
        <dbReference type="SMART" id="SM00849"/>
    </source>
</evidence>
<dbReference type="OrthoDB" id="420651at2"/>
<feature type="domain" description="Metallo-beta-lactamase" evidence="2">
    <location>
        <begin position="85"/>
        <end position="268"/>
    </location>
</feature>
<dbReference type="SUPFAM" id="SSF56281">
    <property type="entry name" value="Metallo-hydrolase/oxidoreductase"/>
    <property type="match status" value="1"/>
</dbReference>
<dbReference type="SMART" id="SM00849">
    <property type="entry name" value="Lactamase_B"/>
    <property type="match status" value="1"/>
</dbReference>
<dbReference type="GO" id="GO:0017001">
    <property type="term" value="P:antibiotic catabolic process"/>
    <property type="evidence" value="ECO:0007669"/>
    <property type="project" value="UniProtKB-ARBA"/>
</dbReference>
<dbReference type="NCBIfam" id="TIGR04559">
    <property type="entry name" value="SoxH_rel_PQQ_2"/>
    <property type="match status" value="1"/>
</dbReference>
<gene>
    <name evidence="3" type="primary">gloB_2</name>
    <name evidence="3" type="ORF">COL8621_00797</name>
</gene>
<dbReference type="CDD" id="cd16282">
    <property type="entry name" value="metallo-hydrolase-like_MBL-fold"/>
    <property type="match status" value="1"/>
</dbReference>
<dbReference type="EMBL" id="FXYE01000001">
    <property type="protein sequence ID" value="SMX32371.1"/>
    <property type="molecule type" value="Genomic_DNA"/>
</dbReference>
<dbReference type="RefSeq" id="WP_093965998.1">
    <property type="nucleotide sequence ID" value="NZ_FXYE01000001.1"/>
</dbReference>
<dbReference type="AlphaFoldDB" id="A0A238JNZ6"/>
<dbReference type="GO" id="GO:0004416">
    <property type="term" value="F:hydroxyacylglutathione hydrolase activity"/>
    <property type="evidence" value="ECO:0007669"/>
    <property type="project" value="UniProtKB-EC"/>
</dbReference>
<protein>
    <submittedName>
        <fullName evidence="3">Hydroxyacylglutathione hydrolase</fullName>
        <ecNumber evidence="3">3.1.2.6</ecNumber>
    </submittedName>
</protein>
<name>A0A238JNZ6_9RHOB</name>
<dbReference type="Proteomes" id="UP000202922">
    <property type="component" value="Unassembled WGS sequence"/>
</dbReference>
<evidence type="ECO:0000256" key="1">
    <source>
        <dbReference type="ARBA" id="ARBA00005250"/>
    </source>
</evidence>
<evidence type="ECO:0000313" key="3">
    <source>
        <dbReference type="EMBL" id="SMX32371.1"/>
    </source>
</evidence>
<organism evidence="3 4">
    <name type="scientific">Actibacterium lipolyticum</name>
    <dbReference type="NCBI Taxonomy" id="1524263"/>
    <lineage>
        <taxon>Bacteria</taxon>
        <taxon>Pseudomonadati</taxon>
        <taxon>Pseudomonadota</taxon>
        <taxon>Alphaproteobacteria</taxon>
        <taxon>Rhodobacterales</taxon>
        <taxon>Roseobacteraceae</taxon>
        <taxon>Actibacterium</taxon>
    </lineage>
</organism>
<accession>A0A238JNZ6</accession>
<reference evidence="4" key="1">
    <citation type="submission" date="2017-05" db="EMBL/GenBank/DDBJ databases">
        <authorList>
            <person name="Rodrigo-Torres L."/>
            <person name="Arahal R. D."/>
            <person name="Lucena T."/>
        </authorList>
    </citation>
    <scope>NUCLEOTIDE SEQUENCE [LARGE SCALE GENOMIC DNA]</scope>
    <source>
        <strain evidence="4">CECT 8621</strain>
    </source>
</reference>
<dbReference type="InterPro" id="IPR050855">
    <property type="entry name" value="NDM-1-like"/>
</dbReference>
<dbReference type="PANTHER" id="PTHR42951">
    <property type="entry name" value="METALLO-BETA-LACTAMASE DOMAIN-CONTAINING"/>
    <property type="match status" value="1"/>
</dbReference>
<keyword evidence="3" id="KW-0378">Hydrolase</keyword>
<keyword evidence="4" id="KW-1185">Reference proteome</keyword>
<dbReference type="PANTHER" id="PTHR42951:SF4">
    <property type="entry name" value="ACYL-COENZYME A THIOESTERASE MBLAC2"/>
    <property type="match status" value="1"/>
</dbReference>
<comment type="similarity">
    <text evidence="1">Belongs to the metallo-beta-lactamase superfamily. Class-B beta-lactamase family.</text>
</comment>
<dbReference type="Pfam" id="PF00753">
    <property type="entry name" value="Lactamase_B"/>
    <property type="match status" value="1"/>
</dbReference>